<dbReference type="Pfam" id="PF00575">
    <property type="entry name" value="S1"/>
    <property type="match status" value="1"/>
</dbReference>
<dbReference type="GO" id="GO:0005829">
    <property type="term" value="C:cytosol"/>
    <property type="evidence" value="ECO:0007669"/>
    <property type="project" value="TreeGrafter"/>
</dbReference>
<dbReference type="HAMAP" id="MF_01895">
    <property type="entry name" value="RNase_R"/>
    <property type="match status" value="1"/>
</dbReference>
<dbReference type="PANTHER" id="PTHR23355">
    <property type="entry name" value="RIBONUCLEASE"/>
    <property type="match status" value="1"/>
</dbReference>
<evidence type="ECO:0000256" key="4">
    <source>
        <dbReference type="ARBA" id="ARBA00022839"/>
    </source>
</evidence>
<dbReference type="InterPro" id="IPR003029">
    <property type="entry name" value="S1_domain"/>
</dbReference>
<proteinExistence type="inferred from homology"/>
<dbReference type="InterPro" id="IPR011129">
    <property type="entry name" value="CSD"/>
</dbReference>
<dbReference type="InterPro" id="IPR013223">
    <property type="entry name" value="RNase_B_OB_dom"/>
</dbReference>
<dbReference type="Pfam" id="PF00773">
    <property type="entry name" value="RNB"/>
    <property type="match status" value="1"/>
</dbReference>
<evidence type="ECO:0000313" key="9">
    <source>
        <dbReference type="EMBL" id="QEE26633.1"/>
    </source>
</evidence>
<keyword evidence="10" id="KW-1185">Reference proteome</keyword>
<evidence type="ECO:0000256" key="3">
    <source>
        <dbReference type="ARBA" id="ARBA00022801"/>
    </source>
</evidence>
<dbReference type="Pfam" id="PF17876">
    <property type="entry name" value="CSD2"/>
    <property type="match status" value="1"/>
</dbReference>
<feature type="region of interest" description="Disordered" evidence="7">
    <location>
        <begin position="843"/>
        <end position="888"/>
    </location>
</feature>
<sequence length="888" mass="100102">MAGRNYPQTDRDLLRLIERSPGGRAGYKQLIRELGLGGGRERRLLLEHLARMTASGALQKVNHDQWAVPKPNDRGTQARATSTRRGRYPTAASFNRDNLVSGKLDLHRDGFGFVRVPGEDDIFIPPPEINGAMQGDQVLVEVGPPQRDGRRSGRIARVLNRKHPTIVGIFHYARPQKRHDSPLVRGNYVTPLDERMTQPILIPDGLEVPLQKEGSPHRVLGEEARAQLEEDWRNLEGMAVDVEITDFPTTARPATGRVIEVLGDKDAFGVDVEIIIRKHHLPHVFPDNVLGEARAQAAELNGEYIHELESTPWNGFGTRPGESGRIDFRSFPIVTIDGETAKDFDDAVHARLLPSGNWELQVHIADVAEYVLPGGALDLEARLRGTSVYFPDRAIPMLPQELSSDMCSLRPHENRLVLSCVMEIDQRGEVLRYQVMEGIIRSAQRMTYTNVQRVLDEDANALREFADLLPEFKRMETLSRLLNRKRVRRGSIDFDLPEPVVQFNEAGEMQGIVRSERIWAHRLIEEFMLSANECVATWIESQGVPGIYRIHEPPDARRVVEFEETAAGFGYSLGIGNLPVRKVQTRGDRRDARGSGRAAKTHEVTEEIPVTPRMYQKLTERIAGKPEERILAYLMLRSLKQAAYSEQNEGHFALASPTYTHFTSPIRRYPDLIVHRIVKDLLHSGANSMGGAVLSDKPSPWANPRFTKHAADLEGPIMASELAAIAQESSERERGSEDAERELIEWKKIKFMQDRVGEDFDAMILSATKYGLFVELDGLFVEGLVPIDSLRDDRYYFNESSRRICGDRNGRCYAMGQKVRVLLDRVDRVNRRLQFAILEDESGPLAPADGERPAKPGAHPYKPPKGAGKKRSKKSIQREKKAKRGKKR</sequence>
<dbReference type="PROSITE" id="PS01175">
    <property type="entry name" value="RIBONUCLEASE_II"/>
    <property type="match status" value="1"/>
</dbReference>
<dbReference type="SMART" id="SM00357">
    <property type="entry name" value="CSP"/>
    <property type="match status" value="1"/>
</dbReference>
<dbReference type="Pfam" id="PF08206">
    <property type="entry name" value="OB_RNB"/>
    <property type="match status" value="1"/>
</dbReference>
<dbReference type="InterPro" id="IPR011805">
    <property type="entry name" value="RNase_R"/>
</dbReference>
<evidence type="ECO:0000256" key="1">
    <source>
        <dbReference type="ARBA" id="ARBA00022490"/>
    </source>
</evidence>
<dbReference type="OrthoDB" id="9764149at2"/>
<dbReference type="InterPro" id="IPR050180">
    <property type="entry name" value="RNR_Ribonuclease"/>
</dbReference>
<reference evidence="9 10" key="1">
    <citation type="submission" date="2019-08" db="EMBL/GenBank/DDBJ databases">
        <title>Complete genome sequence of Terriglobus albidus strain ORNL.</title>
        <authorList>
            <person name="Podar M."/>
        </authorList>
    </citation>
    <scope>NUCLEOTIDE SEQUENCE [LARGE SCALE GENOMIC DNA]</scope>
    <source>
        <strain evidence="9 10">ORNL</strain>
    </source>
</reference>
<gene>
    <name evidence="6" type="primary">rnr</name>
    <name evidence="9" type="ORF">FTW19_00590</name>
</gene>
<feature type="domain" description="S1 motif" evidence="8">
    <location>
        <begin position="757"/>
        <end position="838"/>
    </location>
</feature>
<dbReference type="SMART" id="SM00955">
    <property type="entry name" value="RNB"/>
    <property type="match status" value="1"/>
</dbReference>
<keyword evidence="1 6" id="KW-0963">Cytoplasm</keyword>
<evidence type="ECO:0000256" key="5">
    <source>
        <dbReference type="ARBA" id="ARBA00022884"/>
    </source>
</evidence>
<dbReference type="SUPFAM" id="SSF50249">
    <property type="entry name" value="Nucleic acid-binding proteins"/>
    <property type="match status" value="3"/>
</dbReference>
<feature type="region of interest" description="Disordered" evidence="7">
    <location>
        <begin position="68"/>
        <end position="87"/>
    </location>
</feature>
<dbReference type="InterPro" id="IPR022966">
    <property type="entry name" value="RNase_II/R_CS"/>
</dbReference>
<dbReference type="SMART" id="SM00316">
    <property type="entry name" value="S1"/>
    <property type="match status" value="1"/>
</dbReference>
<comment type="catalytic activity">
    <reaction evidence="6">
        <text>Exonucleolytic cleavage in the 3'- to 5'-direction to yield nucleoside 5'-phosphates.</text>
        <dbReference type="EC" id="3.1.13.1"/>
    </reaction>
</comment>
<dbReference type="Proteomes" id="UP000321820">
    <property type="component" value="Chromosome"/>
</dbReference>
<organism evidence="9 10">
    <name type="scientific">Terriglobus albidus</name>
    <dbReference type="NCBI Taxonomy" id="1592106"/>
    <lineage>
        <taxon>Bacteria</taxon>
        <taxon>Pseudomonadati</taxon>
        <taxon>Acidobacteriota</taxon>
        <taxon>Terriglobia</taxon>
        <taxon>Terriglobales</taxon>
        <taxon>Acidobacteriaceae</taxon>
        <taxon>Terriglobus</taxon>
    </lineage>
</organism>
<feature type="compositionally biased region" description="Basic and acidic residues" evidence="7">
    <location>
        <begin position="585"/>
        <end position="604"/>
    </location>
</feature>
<keyword evidence="5 6" id="KW-0694">RNA-binding</keyword>
<dbReference type="InterPro" id="IPR012340">
    <property type="entry name" value="NA-bd_OB-fold"/>
</dbReference>
<protein>
    <recommendedName>
        <fullName evidence="6">Ribonuclease R</fullName>
        <shortName evidence="6">RNase R</shortName>
        <ecNumber evidence="6">3.1.13.1</ecNumber>
    </recommendedName>
</protein>
<dbReference type="Gene3D" id="2.40.50.140">
    <property type="entry name" value="Nucleic acid-binding proteins"/>
    <property type="match status" value="2"/>
</dbReference>
<comment type="similarity">
    <text evidence="6">Belongs to the RNR ribonuclease family. RNase R subfamily.</text>
</comment>
<keyword evidence="2 6" id="KW-0540">Nuclease</keyword>
<dbReference type="GO" id="GO:0008859">
    <property type="term" value="F:exoribonuclease II activity"/>
    <property type="evidence" value="ECO:0007669"/>
    <property type="project" value="UniProtKB-UniRule"/>
</dbReference>
<keyword evidence="3 6" id="KW-0378">Hydrolase</keyword>
<dbReference type="PROSITE" id="PS50126">
    <property type="entry name" value="S1"/>
    <property type="match status" value="1"/>
</dbReference>
<evidence type="ECO:0000256" key="6">
    <source>
        <dbReference type="HAMAP-Rule" id="MF_01895"/>
    </source>
</evidence>
<evidence type="ECO:0000259" key="8">
    <source>
        <dbReference type="PROSITE" id="PS50126"/>
    </source>
</evidence>
<accession>A0A5B9E2V5</accession>
<keyword evidence="4 6" id="KW-0269">Exonuclease</keyword>
<evidence type="ECO:0000313" key="10">
    <source>
        <dbReference type="Proteomes" id="UP000321820"/>
    </source>
</evidence>
<dbReference type="AlphaFoldDB" id="A0A5B9E2V5"/>
<comment type="function">
    <text evidence="6">3'-5' exoribonuclease that releases 5'-nucleoside monophosphates and is involved in maturation of structured RNAs.</text>
</comment>
<dbReference type="PANTHER" id="PTHR23355:SF9">
    <property type="entry name" value="DIS3-LIKE EXONUCLEASE 2"/>
    <property type="match status" value="1"/>
</dbReference>
<evidence type="ECO:0000256" key="2">
    <source>
        <dbReference type="ARBA" id="ARBA00022722"/>
    </source>
</evidence>
<feature type="region of interest" description="Disordered" evidence="7">
    <location>
        <begin position="584"/>
        <end position="604"/>
    </location>
</feature>
<dbReference type="KEGG" id="talb:FTW19_00590"/>
<dbReference type="EMBL" id="CP042806">
    <property type="protein sequence ID" value="QEE26633.1"/>
    <property type="molecule type" value="Genomic_DNA"/>
</dbReference>
<dbReference type="CDD" id="cd04471">
    <property type="entry name" value="S1_RNase_R"/>
    <property type="match status" value="1"/>
</dbReference>
<dbReference type="InterPro" id="IPR040476">
    <property type="entry name" value="CSD2"/>
</dbReference>
<dbReference type="InterPro" id="IPR001900">
    <property type="entry name" value="RNase_II/R"/>
</dbReference>
<dbReference type="RefSeq" id="WP_147645771.1">
    <property type="nucleotide sequence ID" value="NZ_CP042806.1"/>
</dbReference>
<dbReference type="EC" id="3.1.13.1" evidence="6"/>
<dbReference type="GO" id="GO:0003723">
    <property type="term" value="F:RNA binding"/>
    <property type="evidence" value="ECO:0007669"/>
    <property type="project" value="UniProtKB-UniRule"/>
</dbReference>
<evidence type="ECO:0000256" key="7">
    <source>
        <dbReference type="SAM" id="MobiDB-lite"/>
    </source>
</evidence>
<feature type="compositionally biased region" description="Basic residues" evidence="7">
    <location>
        <begin position="867"/>
        <end position="888"/>
    </location>
</feature>
<name>A0A5B9E2V5_9BACT</name>
<comment type="subcellular location">
    <subcellularLocation>
        <location evidence="6">Cytoplasm</location>
    </subcellularLocation>
</comment>
<dbReference type="GO" id="GO:0006402">
    <property type="term" value="P:mRNA catabolic process"/>
    <property type="evidence" value="ECO:0007669"/>
    <property type="project" value="TreeGrafter"/>
</dbReference>